<dbReference type="HOGENOM" id="CLU_012049_1_0_1"/>
<protein>
    <recommendedName>
        <fullName evidence="4">Transcription factor, fungi</fullName>
    </recommendedName>
</protein>
<keyword evidence="1" id="KW-1133">Transmembrane helix</keyword>
<dbReference type="EMBL" id="JQGA01000071">
    <property type="protein sequence ID" value="KGO77990.1"/>
    <property type="molecule type" value="Genomic_DNA"/>
</dbReference>
<keyword evidence="1" id="KW-0812">Transmembrane</keyword>
<dbReference type="CDD" id="cd12148">
    <property type="entry name" value="fungal_TF_MHR"/>
    <property type="match status" value="1"/>
</dbReference>
<accession>A0A0A2LNW1</accession>
<reference evidence="2 3" key="1">
    <citation type="journal article" date="2015" name="Mol. Plant Microbe Interact.">
        <title>Genome, transcriptome, and functional analyses of Penicillium expansum provide new insights into secondary metabolism and pathogenicity.</title>
        <authorList>
            <person name="Ballester A.R."/>
            <person name="Marcet-Houben M."/>
            <person name="Levin E."/>
            <person name="Sela N."/>
            <person name="Selma-Lazaro C."/>
            <person name="Carmona L."/>
            <person name="Wisniewski M."/>
            <person name="Droby S."/>
            <person name="Gonzalez-Candelas L."/>
            <person name="Gabaldon T."/>
        </authorList>
    </citation>
    <scope>NUCLEOTIDE SEQUENCE [LARGE SCALE GENOMIC DNA]</scope>
    <source>
        <strain evidence="2 3">PHI-1</strain>
    </source>
</reference>
<proteinExistence type="predicted"/>
<evidence type="ECO:0000256" key="1">
    <source>
        <dbReference type="SAM" id="Phobius"/>
    </source>
</evidence>
<dbReference type="PhylomeDB" id="A0A0A2LNW1"/>
<keyword evidence="1" id="KW-0472">Membrane</keyword>
<dbReference type="OrthoDB" id="103819at2759"/>
<organism evidence="2 3">
    <name type="scientific">Penicillium italicum</name>
    <name type="common">Blue mold</name>
    <dbReference type="NCBI Taxonomy" id="40296"/>
    <lineage>
        <taxon>Eukaryota</taxon>
        <taxon>Fungi</taxon>
        <taxon>Dikarya</taxon>
        <taxon>Ascomycota</taxon>
        <taxon>Pezizomycotina</taxon>
        <taxon>Eurotiomycetes</taxon>
        <taxon>Eurotiomycetidae</taxon>
        <taxon>Eurotiales</taxon>
        <taxon>Aspergillaceae</taxon>
        <taxon>Penicillium</taxon>
    </lineage>
</organism>
<evidence type="ECO:0000313" key="2">
    <source>
        <dbReference type="EMBL" id="KGO77990.1"/>
    </source>
</evidence>
<feature type="transmembrane region" description="Helical" evidence="1">
    <location>
        <begin position="316"/>
        <end position="338"/>
    </location>
</feature>
<comment type="caution">
    <text evidence="2">The sequence shown here is derived from an EMBL/GenBank/DDBJ whole genome shotgun (WGS) entry which is preliminary data.</text>
</comment>
<sequence length="409" mass="46047">MSDDALRAIVQIMPIQAPSAVVQELDDLARNQHRHAPSKKRRLDHVSHLEAASQQAQNECAIGSATHYAEKARVVIQGELDGNENMDRERKAILKSALQYVDITGQRRTSITDISSPLEVSHEDFQHAGPFIAPSPELLYMLLPEPITAEGRSSCVQWPDHISDKTLGKMASTILSDDGHERGQLFYQYCTCIYVKAIFHLYQRSRAHKDPGINAQFLKSKKLYETYAFRALGSLNFLNAPTLPFVQSLISGAFFMQYLGNMNQCWILNSYAARLITALGYHEICNQLGDSSIDEEIHSAKNLADTPGFVDPYPTFLTWTVFLYPLSPFFVLFCNIIGESDMDDYNLMQDIMQSLSQFAASPFISKLLKLLDHLQKLCAPLIQSMQRGHAGQSPYFAPFNDWYLRGLSA</sequence>
<dbReference type="AlphaFoldDB" id="A0A0A2LNW1"/>
<gene>
    <name evidence="2" type="ORF">PITC_025180</name>
</gene>
<name>A0A0A2LNW1_PENIT</name>
<dbReference type="Proteomes" id="UP000030104">
    <property type="component" value="Unassembled WGS sequence"/>
</dbReference>
<keyword evidence="3" id="KW-1185">Reference proteome</keyword>
<dbReference type="OMA" id="QSECAID"/>
<evidence type="ECO:0000313" key="3">
    <source>
        <dbReference type="Proteomes" id="UP000030104"/>
    </source>
</evidence>
<evidence type="ECO:0008006" key="4">
    <source>
        <dbReference type="Google" id="ProtNLM"/>
    </source>
</evidence>